<dbReference type="PROSITE" id="PS50011">
    <property type="entry name" value="PROTEIN_KINASE_DOM"/>
    <property type="match status" value="1"/>
</dbReference>
<dbReference type="HOGENOM" id="CLU_028627_0_0_1"/>
<accession>D5GJH4</accession>
<evidence type="ECO:0000313" key="3">
    <source>
        <dbReference type="Proteomes" id="UP000006911"/>
    </source>
</evidence>
<dbReference type="EMBL" id="FN430331">
    <property type="protein sequence ID" value="CAZ84667.1"/>
    <property type="molecule type" value="Genomic_DNA"/>
</dbReference>
<reference evidence="2 3" key="1">
    <citation type="journal article" date="2010" name="Nature">
        <title>Perigord black truffle genome uncovers evolutionary origins and mechanisms of symbiosis.</title>
        <authorList>
            <person name="Martin F."/>
            <person name="Kohler A."/>
            <person name="Murat C."/>
            <person name="Balestrini R."/>
            <person name="Coutinho P.M."/>
            <person name="Jaillon O."/>
            <person name="Montanini B."/>
            <person name="Morin E."/>
            <person name="Noel B."/>
            <person name="Percudani R."/>
            <person name="Porcel B."/>
            <person name="Rubini A."/>
            <person name="Amicucci A."/>
            <person name="Amselem J."/>
            <person name="Anthouard V."/>
            <person name="Arcioni S."/>
            <person name="Artiguenave F."/>
            <person name="Aury J.M."/>
            <person name="Ballario P."/>
            <person name="Bolchi A."/>
            <person name="Brenna A."/>
            <person name="Brun A."/>
            <person name="Buee M."/>
            <person name="Cantarel B."/>
            <person name="Chevalier G."/>
            <person name="Couloux A."/>
            <person name="Da Silva C."/>
            <person name="Denoeud F."/>
            <person name="Duplessis S."/>
            <person name="Ghignone S."/>
            <person name="Hilselberger B."/>
            <person name="Iotti M."/>
            <person name="Marcais B."/>
            <person name="Mello A."/>
            <person name="Miranda M."/>
            <person name="Pacioni G."/>
            <person name="Quesneville H."/>
            <person name="Riccioni C."/>
            <person name="Ruotolo R."/>
            <person name="Splivallo R."/>
            <person name="Stocchi V."/>
            <person name="Tisserant E."/>
            <person name="Viscomi A.R."/>
            <person name="Zambonelli A."/>
            <person name="Zampieri E."/>
            <person name="Henrissat B."/>
            <person name="Lebrun M.H."/>
            <person name="Paolocci F."/>
            <person name="Bonfante P."/>
            <person name="Ottonello S."/>
            <person name="Wincker P."/>
        </authorList>
    </citation>
    <scope>NUCLEOTIDE SEQUENCE [LARGE SCALE GENOMIC DNA]</scope>
    <source>
        <strain evidence="2 3">Mel28</strain>
    </source>
</reference>
<dbReference type="PANTHER" id="PTHR37542:SF1">
    <property type="entry name" value="PRION-INHIBITION AND PROPAGATION HELO DOMAIN-CONTAINING PROTEIN"/>
    <property type="match status" value="1"/>
</dbReference>
<dbReference type="InParanoid" id="D5GJH4"/>
<organism evidence="2 3">
    <name type="scientific">Tuber melanosporum (strain Mel28)</name>
    <name type="common">Perigord black truffle</name>
    <dbReference type="NCBI Taxonomy" id="656061"/>
    <lineage>
        <taxon>Eukaryota</taxon>
        <taxon>Fungi</taxon>
        <taxon>Dikarya</taxon>
        <taxon>Ascomycota</taxon>
        <taxon>Pezizomycotina</taxon>
        <taxon>Pezizomycetes</taxon>
        <taxon>Pezizales</taxon>
        <taxon>Tuberaceae</taxon>
        <taxon>Tuber</taxon>
    </lineage>
</organism>
<dbReference type="Proteomes" id="UP000006911">
    <property type="component" value="Unassembled WGS sequence"/>
</dbReference>
<dbReference type="KEGG" id="tml:GSTUM_00009012001"/>
<dbReference type="InterPro" id="IPR001245">
    <property type="entry name" value="Ser-Thr/Tyr_kinase_cat_dom"/>
</dbReference>
<dbReference type="STRING" id="656061.D5GJH4"/>
<protein>
    <submittedName>
        <fullName evidence="2">(Perigord truffle) hypothetical protein</fullName>
    </submittedName>
</protein>
<dbReference type="GO" id="GO:0004672">
    <property type="term" value="F:protein kinase activity"/>
    <property type="evidence" value="ECO:0007669"/>
    <property type="project" value="InterPro"/>
</dbReference>
<dbReference type="InterPro" id="IPR000719">
    <property type="entry name" value="Prot_kinase_dom"/>
</dbReference>
<dbReference type="PANTHER" id="PTHR37542">
    <property type="entry name" value="HELO DOMAIN-CONTAINING PROTEIN-RELATED"/>
    <property type="match status" value="1"/>
</dbReference>
<evidence type="ECO:0000313" key="2">
    <source>
        <dbReference type="EMBL" id="CAZ84667.1"/>
    </source>
</evidence>
<dbReference type="Pfam" id="PF07714">
    <property type="entry name" value="PK_Tyr_Ser-Thr"/>
    <property type="match status" value="1"/>
</dbReference>
<dbReference type="Gene3D" id="1.10.510.10">
    <property type="entry name" value="Transferase(Phosphotransferase) domain 1"/>
    <property type="match status" value="1"/>
</dbReference>
<dbReference type="SMART" id="SM00220">
    <property type="entry name" value="S_TKc"/>
    <property type="match status" value="1"/>
</dbReference>
<dbReference type="OMA" id="VHTFGFV"/>
<dbReference type="AlphaFoldDB" id="D5GJH4"/>
<dbReference type="GeneID" id="9182668"/>
<dbReference type="RefSeq" id="XP_002840476.1">
    <property type="nucleotide sequence ID" value="XM_002840430.1"/>
</dbReference>
<proteinExistence type="predicted"/>
<feature type="domain" description="Protein kinase" evidence="1">
    <location>
        <begin position="193"/>
        <end position="510"/>
    </location>
</feature>
<dbReference type="GO" id="GO:0005524">
    <property type="term" value="F:ATP binding"/>
    <property type="evidence" value="ECO:0007669"/>
    <property type="project" value="InterPro"/>
</dbReference>
<dbReference type="InterPro" id="IPR011009">
    <property type="entry name" value="Kinase-like_dom_sf"/>
</dbReference>
<sequence>MEVAGLALGGLGVLGVADVCLRVGQNLLQRYRDVQEAHKDVEGLKFRVENVWLHIAIQLTTVKSSEKEVHQVLTDHIAELLNKLQYYLHTAYRNLEKLQDRRGRARVIKFAFFLKSSLEKDVSVLERWRDMFNSTFYMLSIPKNPALDRILSMEVQKNQPDNSPVTAVKAIRDVLADEPTKQLTPVWLEPVKMYFPNPIGYSGAYIVFDNTTNMRYIMETITVDPGRRDYKQLDKDVTKLASVLRESRGVPGVLACRGVVRQQRSDGAPEKFEFILEMPHRLDQSPECLRTVLQRSTNEPHPLEERVLLAKQIAKAVMFVHNLNFVHKNMRPETILVFPNPGKTLGIPFLVGFQMFRSADGVTYRAGDESWSNNLYRHPSRQGTLPDHVYRMQHDIYSLGVILLEIGLWSPFVNEEGGPAAALSQIVHILQDRDQRKRAARIKKVLMAMAYNYLPPRMGTKYTDIVIACLTCLDRDSELGNESEFLEDDGVLVGVRYTQQILGVLEEIDV</sequence>
<name>D5GJH4_TUBMM</name>
<dbReference type="eggNOG" id="ENOG502QUMI">
    <property type="taxonomic scope" value="Eukaryota"/>
</dbReference>
<dbReference type="SUPFAM" id="SSF56112">
    <property type="entry name" value="Protein kinase-like (PK-like)"/>
    <property type="match status" value="1"/>
</dbReference>
<gene>
    <name evidence="2" type="ORF">GSTUM_00009012001</name>
</gene>
<evidence type="ECO:0000259" key="1">
    <source>
        <dbReference type="PROSITE" id="PS50011"/>
    </source>
</evidence>
<keyword evidence="3" id="KW-1185">Reference proteome</keyword>